<keyword evidence="6" id="KW-1185">Reference proteome</keyword>
<sequence length="569" mass="63816">MVDRRAVALQYERYKMNNLVLLRRIVMVIGRKCSRILCLLILLALTSGCNSKSLPVSPKNEIKPGGQLVYGSLQEPNTLNPFLSDLLATAEVSSLIFSSLVINDAKGEWLPDLALEVPTLQNGGVSPDGLTVKYKLRPGVTWHDGKAFTSEDVKFTWQMIMNSGVNVMSREGYDKIRTIDTPDSYTVVIQYREFYPSYLTLFKSVLPKHILEKEDINKSSFNRAPIGTGPFKLKEWHMSESLLLEANTAYYRGKPTLDSILYKVIPDTNVMLSQLKVGALDIVTNIPLSLIDQIKGVEGVQVLNTPNMIWEHVDFNLDNTLFQDVKVRQAIALGIDRQALIANVLKNSASTAVSDQSPLSWGFNSAIMPAAHNVAAARELLSQAGWQQGTDGIFAKDGRKLSFSLSVPMGNKARELAAQAISYQLKEVGIQAEVKIVDGKKFFDDLLKNRQFETAMYAWVAGVDPNNFNLWNSKKIPNRNNQYAGQNYSGWRNAEIDALTDQGIHTVDIENRKQISFRIQELIIQECPIIPLYFRHNIDVVKKTVINYQANPTPSGNLWNAWQWGFTSK</sequence>
<evidence type="ECO:0000313" key="5">
    <source>
        <dbReference type="EMBL" id="SFM07567.1"/>
    </source>
</evidence>
<organism evidence="5 6">
    <name type="scientific">Pelosinus propionicus DSM 13327</name>
    <dbReference type="NCBI Taxonomy" id="1123291"/>
    <lineage>
        <taxon>Bacteria</taxon>
        <taxon>Bacillati</taxon>
        <taxon>Bacillota</taxon>
        <taxon>Negativicutes</taxon>
        <taxon>Selenomonadales</taxon>
        <taxon>Sporomusaceae</taxon>
        <taxon>Pelosinus</taxon>
    </lineage>
</organism>
<keyword evidence="3" id="KW-0732">Signal</keyword>
<accession>A0A1I4MWU6</accession>
<evidence type="ECO:0000256" key="2">
    <source>
        <dbReference type="ARBA" id="ARBA00022448"/>
    </source>
</evidence>
<dbReference type="GO" id="GO:0042597">
    <property type="term" value="C:periplasmic space"/>
    <property type="evidence" value="ECO:0007669"/>
    <property type="project" value="UniProtKB-ARBA"/>
</dbReference>
<dbReference type="AlphaFoldDB" id="A0A1I4MWU6"/>
<feature type="domain" description="Solute-binding protein family 5" evidence="4">
    <location>
        <begin position="124"/>
        <end position="473"/>
    </location>
</feature>
<dbReference type="CDD" id="cd08513">
    <property type="entry name" value="PBP2_thermophilic_Hb8_like"/>
    <property type="match status" value="1"/>
</dbReference>
<dbReference type="GO" id="GO:0015833">
    <property type="term" value="P:peptide transport"/>
    <property type="evidence" value="ECO:0007669"/>
    <property type="project" value="TreeGrafter"/>
</dbReference>
<dbReference type="InterPro" id="IPR030678">
    <property type="entry name" value="Peptide/Ni-bd"/>
</dbReference>
<dbReference type="PANTHER" id="PTHR30290:SF9">
    <property type="entry name" value="OLIGOPEPTIDE-BINDING PROTEIN APPA"/>
    <property type="match status" value="1"/>
</dbReference>
<dbReference type="STRING" id="1123291.SAMN04490355_103843"/>
<gene>
    <name evidence="5" type="ORF">SAMN04490355_103843</name>
</gene>
<dbReference type="GO" id="GO:1904680">
    <property type="term" value="F:peptide transmembrane transporter activity"/>
    <property type="evidence" value="ECO:0007669"/>
    <property type="project" value="TreeGrafter"/>
</dbReference>
<dbReference type="Gene3D" id="3.10.105.10">
    <property type="entry name" value="Dipeptide-binding Protein, Domain 3"/>
    <property type="match status" value="1"/>
</dbReference>
<protein>
    <submittedName>
        <fullName evidence="5">Peptide/nickel transport system substrate-binding protein</fullName>
    </submittedName>
</protein>
<evidence type="ECO:0000256" key="3">
    <source>
        <dbReference type="ARBA" id="ARBA00022729"/>
    </source>
</evidence>
<dbReference type="InterPro" id="IPR039424">
    <property type="entry name" value="SBP_5"/>
</dbReference>
<dbReference type="EMBL" id="FOTS01000038">
    <property type="protein sequence ID" value="SFM07567.1"/>
    <property type="molecule type" value="Genomic_DNA"/>
</dbReference>
<proteinExistence type="inferred from homology"/>
<dbReference type="Gene3D" id="3.40.190.10">
    <property type="entry name" value="Periplasmic binding protein-like II"/>
    <property type="match status" value="1"/>
</dbReference>
<name>A0A1I4MWU6_9FIRM</name>
<dbReference type="GO" id="GO:0043190">
    <property type="term" value="C:ATP-binding cassette (ABC) transporter complex"/>
    <property type="evidence" value="ECO:0007669"/>
    <property type="project" value="InterPro"/>
</dbReference>
<dbReference type="Pfam" id="PF00496">
    <property type="entry name" value="SBP_bac_5"/>
    <property type="match status" value="1"/>
</dbReference>
<dbReference type="OrthoDB" id="137511at2"/>
<dbReference type="InterPro" id="IPR000914">
    <property type="entry name" value="SBP_5_dom"/>
</dbReference>
<reference evidence="6" key="1">
    <citation type="submission" date="2016-10" db="EMBL/GenBank/DDBJ databases">
        <authorList>
            <person name="Varghese N."/>
            <person name="Submissions S."/>
        </authorList>
    </citation>
    <scope>NUCLEOTIDE SEQUENCE [LARGE SCALE GENOMIC DNA]</scope>
    <source>
        <strain evidence="6">DSM 13327</strain>
    </source>
</reference>
<dbReference type="Gene3D" id="3.90.76.10">
    <property type="entry name" value="Dipeptide-binding Protein, Domain 1"/>
    <property type="match status" value="1"/>
</dbReference>
<dbReference type="SUPFAM" id="SSF53850">
    <property type="entry name" value="Periplasmic binding protein-like II"/>
    <property type="match status" value="1"/>
</dbReference>
<dbReference type="PANTHER" id="PTHR30290">
    <property type="entry name" value="PERIPLASMIC BINDING COMPONENT OF ABC TRANSPORTER"/>
    <property type="match status" value="1"/>
</dbReference>
<dbReference type="RefSeq" id="WP_090940561.1">
    <property type="nucleotide sequence ID" value="NZ_FOTS01000038.1"/>
</dbReference>
<evidence type="ECO:0000259" key="4">
    <source>
        <dbReference type="Pfam" id="PF00496"/>
    </source>
</evidence>
<comment type="similarity">
    <text evidence="1">Belongs to the bacterial solute-binding protein 5 family.</text>
</comment>
<dbReference type="Proteomes" id="UP000199520">
    <property type="component" value="Unassembled WGS sequence"/>
</dbReference>
<dbReference type="PIRSF" id="PIRSF002741">
    <property type="entry name" value="MppA"/>
    <property type="match status" value="1"/>
</dbReference>
<evidence type="ECO:0000256" key="1">
    <source>
        <dbReference type="ARBA" id="ARBA00005695"/>
    </source>
</evidence>
<keyword evidence="2" id="KW-0813">Transport</keyword>
<evidence type="ECO:0000313" key="6">
    <source>
        <dbReference type="Proteomes" id="UP000199520"/>
    </source>
</evidence>